<feature type="region of interest" description="Disordered" evidence="1">
    <location>
        <begin position="523"/>
        <end position="559"/>
    </location>
</feature>
<comment type="caution">
    <text evidence="2">The sequence shown here is derived from an EMBL/GenBank/DDBJ whole genome shotgun (WGS) entry which is preliminary data.</text>
</comment>
<feature type="region of interest" description="Disordered" evidence="1">
    <location>
        <begin position="360"/>
        <end position="447"/>
    </location>
</feature>
<feature type="region of interest" description="Disordered" evidence="1">
    <location>
        <begin position="175"/>
        <end position="265"/>
    </location>
</feature>
<feature type="region of interest" description="Disordered" evidence="1">
    <location>
        <begin position="839"/>
        <end position="862"/>
    </location>
</feature>
<feature type="compositionally biased region" description="Polar residues" evidence="1">
    <location>
        <begin position="523"/>
        <end position="540"/>
    </location>
</feature>
<evidence type="ECO:0000313" key="3">
    <source>
        <dbReference type="Proteomes" id="UP000801864"/>
    </source>
</evidence>
<feature type="compositionally biased region" description="Polar residues" evidence="1">
    <location>
        <begin position="206"/>
        <end position="220"/>
    </location>
</feature>
<feature type="region of interest" description="Disordered" evidence="1">
    <location>
        <begin position="468"/>
        <end position="488"/>
    </location>
</feature>
<dbReference type="Proteomes" id="UP000801864">
    <property type="component" value="Unassembled WGS sequence"/>
</dbReference>
<feature type="region of interest" description="Disordered" evidence="1">
    <location>
        <begin position="100"/>
        <end position="124"/>
    </location>
</feature>
<feature type="region of interest" description="Disordered" evidence="1">
    <location>
        <begin position="303"/>
        <end position="342"/>
    </location>
</feature>
<feature type="region of interest" description="Disordered" evidence="1">
    <location>
        <begin position="1"/>
        <end position="22"/>
    </location>
</feature>
<feature type="compositionally biased region" description="Polar residues" evidence="1">
    <location>
        <begin position="688"/>
        <end position="708"/>
    </location>
</feature>
<accession>A0A9P4XHX2</accession>
<dbReference type="AlphaFoldDB" id="A0A9P4XHX2"/>
<feature type="compositionally biased region" description="Basic and acidic residues" evidence="1">
    <location>
        <begin position="313"/>
        <end position="328"/>
    </location>
</feature>
<feature type="compositionally biased region" description="Polar residues" evidence="1">
    <location>
        <begin position="393"/>
        <end position="444"/>
    </location>
</feature>
<gene>
    <name evidence="2" type="ORF">CFAM422_004910</name>
</gene>
<feature type="compositionally biased region" description="Polar residues" evidence="1">
    <location>
        <begin position="232"/>
        <end position="265"/>
    </location>
</feature>
<feature type="region of interest" description="Disordered" evidence="1">
    <location>
        <begin position="580"/>
        <end position="614"/>
    </location>
</feature>
<sequence>MLRRNSCRSQNRPLSRSRSSASIVRNPVHELTSIEPYVAERDAYLAATLSYNRAQPQSNGGGKTSRLQRQQSVRFVGPNAQPQRRLATRASMALVGNINMPRRPAGSDSHHLSSPSFEPREDAASLSYARLRKSRSMYTPSIAKTPNYSMENSDQPDMFNGWLPTPRYSSLVRKENEPFRSSGGPTLRTPKSMGFLSSDCERSMSRDSISSGHETVQRTQNRLHEPSERSSRLQSRPSSFFQSSYRHAPNPTSFPKSLRGSSNNNTSVLSSEHVYGANFPPIIPSQQPGLRTKARKISKSLKSRLKGFFSRPKNRDDLADQTGEHPQDLESDDGSCYRAQTPGLPQEASVYRVVSHMPSFHAVPPSQQPRSRQGSLGTIEAEDNAPDDDKSRVTSWTNSTADTIANRPLSANWSRQYPSNFQQDGTEAAFSSHNQPSMYHNSVSHAGPIVNSDRVYSALMKRLKETNGYQNQISGEGHRPPDSVDANSLRSTSTIRRQARQPTYEGSAQTIRRVQYEDDVFQDSTEGSTASHYSSESTKSVIRRHQSSDSLQNYGHETCPSPGYGHETCPSPGYGHETCHSPGYGQGSGLSPNRNDMKPLAAGESQKPTLSGRSSAFFASPTCHLFRTTSPYRRALQESMKAAQADDQLQTPNAKDLSSLSGISLPTRRPSTEDDSDDDVRVTYAESVYSNSSEDNAPHVYSTSSALRSTEDEPGHQVHGDATIFINTERRQLPPACHTRDSSSASSVEWKTWLSANVSKLETPPTTLKPDFPQEPSSGPQDFSHVREKAEIETGIESDADDYPQVAAYAGLPPKLAPNKDYRGPSVLTALAREQSFLANPWQPKSTATNENSPPVSGARPKSLYCKDASPMAATDNLRTIPSVPNVNTCVANRDSLVIEPRTSSLNTCSRPFDPLLEEARGLKRRSRTRLRAYDGSAKSSPGFTTALERQFGVSRTGSPRVWKAEESSGELGSEADPGIDELGRRDFDAQAMGSRRMVDLFLSSRQQRVAGSQTRQSSDSLSAAFV</sequence>
<evidence type="ECO:0000256" key="1">
    <source>
        <dbReference type="SAM" id="MobiDB-lite"/>
    </source>
</evidence>
<reference evidence="2 3" key="1">
    <citation type="submission" date="2018-06" db="EMBL/GenBank/DDBJ databases">
        <title>Genome analysis of cellulolytic fungus Trichoderma lentiforme CFAM-422.</title>
        <authorList>
            <person name="Steindorff A.S."/>
            <person name="Formighieri E.F."/>
            <person name="Midorikawa G.E.O."/>
            <person name="Tamietti M.S."/>
            <person name="Ramos E.Z."/>
            <person name="Silva A.S."/>
            <person name="Bon E.P.S."/>
            <person name="Mendes T.D."/>
            <person name="Damaso M.C.T."/>
            <person name="Favaro L.C.L."/>
        </authorList>
    </citation>
    <scope>NUCLEOTIDE SEQUENCE [LARGE SCALE GENOMIC DNA]</scope>
    <source>
        <strain evidence="2 3">CFAM-422</strain>
    </source>
</reference>
<feature type="compositionally biased region" description="Basic and acidic residues" evidence="1">
    <location>
        <begin position="222"/>
        <end position="231"/>
    </location>
</feature>
<proteinExistence type="predicted"/>
<evidence type="ECO:0000313" key="2">
    <source>
        <dbReference type="EMBL" id="KAF3072800.1"/>
    </source>
</evidence>
<feature type="compositionally biased region" description="Polar residues" evidence="1">
    <location>
        <begin position="843"/>
        <end position="855"/>
    </location>
</feature>
<protein>
    <submittedName>
        <fullName evidence="2">Uncharacterized protein</fullName>
    </submittedName>
</protein>
<feature type="region of interest" description="Disordered" evidence="1">
    <location>
        <begin position="638"/>
        <end position="718"/>
    </location>
</feature>
<keyword evidence="3" id="KW-1185">Reference proteome</keyword>
<organism evidence="2 3">
    <name type="scientific">Trichoderma lentiforme</name>
    <dbReference type="NCBI Taxonomy" id="1567552"/>
    <lineage>
        <taxon>Eukaryota</taxon>
        <taxon>Fungi</taxon>
        <taxon>Dikarya</taxon>
        <taxon>Ascomycota</taxon>
        <taxon>Pezizomycotina</taxon>
        <taxon>Sordariomycetes</taxon>
        <taxon>Hypocreomycetidae</taxon>
        <taxon>Hypocreales</taxon>
        <taxon>Hypocreaceae</taxon>
        <taxon>Trichoderma</taxon>
    </lineage>
</organism>
<feature type="region of interest" description="Disordered" evidence="1">
    <location>
        <begin position="762"/>
        <end position="784"/>
    </location>
</feature>
<feature type="compositionally biased region" description="Polar residues" evidence="1">
    <location>
        <begin position="7"/>
        <end position="22"/>
    </location>
</feature>
<name>A0A9P4XHX2_9HYPO</name>
<feature type="compositionally biased region" description="Polar residues" evidence="1">
    <location>
        <begin position="647"/>
        <end position="664"/>
    </location>
</feature>
<feature type="compositionally biased region" description="Basic and acidic residues" evidence="1">
    <location>
        <begin position="709"/>
        <end position="718"/>
    </location>
</feature>
<dbReference type="EMBL" id="QLNT01000007">
    <property type="protein sequence ID" value="KAF3072800.1"/>
    <property type="molecule type" value="Genomic_DNA"/>
</dbReference>
<feature type="region of interest" description="Disordered" evidence="1">
    <location>
        <begin position="955"/>
        <end position="983"/>
    </location>
</feature>
<feature type="region of interest" description="Disordered" evidence="1">
    <location>
        <begin position="1007"/>
        <end position="1027"/>
    </location>
</feature>